<dbReference type="Gene3D" id="2.130.10.130">
    <property type="entry name" value="Integrin alpha, N-terminal"/>
    <property type="match status" value="1"/>
</dbReference>
<evidence type="ECO:0000313" key="3">
    <source>
        <dbReference type="EMBL" id="WTR71586.1"/>
    </source>
</evidence>
<feature type="chain" id="PRO_5047353212" evidence="2">
    <location>
        <begin position="26"/>
        <end position="739"/>
    </location>
</feature>
<keyword evidence="1 2" id="KW-0732">Signal</keyword>
<proteinExistence type="predicted"/>
<keyword evidence="4" id="KW-1185">Reference proteome</keyword>
<evidence type="ECO:0000256" key="2">
    <source>
        <dbReference type="SAM" id="SignalP"/>
    </source>
</evidence>
<sequence length="739" mass="76760">MRLRSTRTRLGLAVTAVLAVTTLGAGTLATAPAFATAPVAAPAQAGEATGLPVFPEGSELGGVGTTGFLSYSFDSGGNRKLRWTSYAGGDPIALQVPEGGGWALGAGDVLVTGDASWSPEMRSITLRNMATPAAPGVAIDLGALDGNFVAVLSPTSVLAQVKKADGSAELRIVTKDGAETTSRAISGLPADATDFFGSTAHDGFVLVGYETGSADLRTGGRALIDVTAGTATKTYPAHESGFGYGGLGFSDSHVTWFGYEAGRGDFITSVDRVTGKATVTVLGSHLDEWYHVLVGDRLIYGNPSKPAQALSLTSGETVDLGITATNAGDVADGSAVLRGSRAADGDGLFRITAAQDGTPTVTKVADTAELVIPLTIDQVHVPETVDLDKSGGTVNLGWTLSDRDATLDVTLTHIATGKEFRTNVTRPASGTRFSFDWDGVIDDADAPNGKYAVEAEATPLGGAGEPAYQGWFMHLTRTYNPHDLNDNGSTDVLARDASGQVWRDDLRDRPDDGQVNVAGRTRIGHGWGIYRQIEAVGNVGGAAHGDVITVDGAGVQWLYLGKGDGTLAPRVQVGTGWQIYNKIAAGSDLDGDSRPDLVATDSAGVLWFYKGTGSYTKPFAPRVRIGGGWQVYNHLAAVGDIAGASAGDLVARDKDGVLWLYLGRGDGTFAPRIRIGGGWNAFTQLVGAGDLDNDGRPDLIAYGRDGARFYRSTGSTTAPFSLGRTLLYFGEGAAFDNVS</sequence>
<dbReference type="InterPro" id="IPR013517">
    <property type="entry name" value="FG-GAP"/>
</dbReference>
<dbReference type="Pfam" id="PF13517">
    <property type="entry name" value="FG-GAP_3"/>
    <property type="match status" value="1"/>
</dbReference>
<accession>A0ABZ1LDS7</accession>
<dbReference type="EMBL" id="CP108188">
    <property type="protein sequence ID" value="WTR71586.1"/>
    <property type="molecule type" value="Genomic_DNA"/>
</dbReference>
<name>A0ABZ1LDS7_9ACTN</name>
<dbReference type="SUPFAM" id="SSF69318">
    <property type="entry name" value="Integrin alpha N-terminal domain"/>
    <property type="match status" value="1"/>
</dbReference>
<feature type="signal peptide" evidence="2">
    <location>
        <begin position="1"/>
        <end position="25"/>
    </location>
</feature>
<dbReference type="PANTHER" id="PTHR44103:SF1">
    <property type="entry name" value="PROPROTEIN CONVERTASE P"/>
    <property type="match status" value="1"/>
</dbReference>
<evidence type="ECO:0000313" key="4">
    <source>
        <dbReference type="Proteomes" id="UP001622594"/>
    </source>
</evidence>
<organism evidence="3 4">
    <name type="scientific">Streptomyces zaomyceticus</name>
    <dbReference type="NCBI Taxonomy" id="68286"/>
    <lineage>
        <taxon>Bacteria</taxon>
        <taxon>Bacillati</taxon>
        <taxon>Actinomycetota</taxon>
        <taxon>Actinomycetes</taxon>
        <taxon>Kitasatosporales</taxon>
        <taxon>Streptomycetaceae</taxon>
        <taxon>Streptomyces</taxon>
    </lineage>
</organism>
<dbReference type="RefSeq" id="WP_406335242.1">
    <property type="nucleotide sequence ID" value="NZ_CP108188.1"/>
</dbReference>
<gene>
    <name evidence="3" type="ORF">OG814_21020</name>
</gene>
<dbReference type="PANTHER" id="PTHR44103">
    <property type="entry name" value="PROPROTEIN CONVERTASE P"/>
    <property type="match status" value="1"/>
</dbReference>
<protein>
    <submittedName>
        <fullName evidence="3">VCBS repeat-containing protein</fullName>
    </submittedName>
</protein>
<reference evidence="3 4" key="1">
    <citation type="submission" date="2022-10" db="EMBL/GenBank/DDBJ databases">
        <title>The complete genomes of actinobacterial strains from the NBC collection.</title>
        <authorList>
            <person name="Joergensen T.S."/>
            <person name="Alvarez Arevalo M."/>
            <person name="Sterndorff E.B."/>
            <person name="Faurdal D."/>
            <person name="Vuksanovic O."/>
            <person name="Mourched A.-S."/>
            <person name="Charusanti P."/>
            <person name="Shaw S."/>
            <person name="Blin K."/>
            <person name="Weber T."/>
        </authorList>
    </citation>
    <scope>NUCLEOTIDE SEQUENCE [LARGE SCALE GENOMIC DNA]</scope>
    <source>
        <strain evidence="3 4">NBC_00123</strain>
    </source>
</reference>
<evidence type="ECO:0000256" key="1">
    <source>
        <dbReference type="ARBA" id="ARBA00022729"/>
    </source>
</evidence>
<dbReference type="InterPro" id="IPR028994">
    <property type="entry name" value="Integrin_alpha_N"/>
</dbReference>
<dbReference type="Proteomes" id="UP001622594">
    <property type="component" value="Chromosome"/>
</dbReference>